<organism evidence="1 2">
    <name type="scientific">Vibrio maritimus</name>
    <dbReference type="NCBI Taxonomy" id="990268"/>
    <lineage>
        <taxon>Bacteria</taxon>
        <taxon>Pseudomonadati</taxon>
        <taxon>Pseudomonadota</taxon>
        <taxon>Gammaproteobacteria</taxon>
        <taxon>Vibrionales</taxon>
        <taxon>Vibrionaceae</taxon>
        <taxon>Vibrio</taxon>
    </lineage>
</organism>
<proteinExistence type="predicted"/>
<keyword evidence="2" id="KW-1185">Reference proteome</keyword>
<dbReference type="EMBL" id="BBMR01000001">
    <property type="protein sequence ID" value="GAL16637.1"/>
    <property type="molecule type" value="Genomic_DNA"/>
</dbReference>
<dbReference type="AlphaFoldDB" id="A0A090SAQ0"/>
<reference evidence="1 2" key="2">
    <citation type="submission" date="2014-09" db="EMBL/GenBank/DDBJ databases">
        <authorList>
            <consortium name="NBRP consortium"/>
            <person name="Sawabe T."/>
            <person name="Meirelles P."/>
            <person name="Nakanishi M."/>
            <person name="Sayaka M."/>
            <person name="Hattori M."/>
            <person name="Ohkuma M."/>
        </authorList>
    </citation>
    <scope>NUCLEOTIDE SEQUENCE [LARGE SCALE GENOMIC DNA]</scope>
    <source>
        <strain evidence="2">JCM19235</strain>
    </source>
</reference>
<evidence type="ECO:0000313" key="1">
    <source>
        <dbReference type="EMBL" id="GAL16637.1"/>
    </source>
</evidence>
<comment type="caution">
    <text evidence="1">The sequence shown here is derived from an EMBL/GenBank/DDBJ whole genome shotgun (WGS) entry which is preliminary data.</text>
</comment>
<name>A0A090SAQ0_9VIBR</name>
<evidence type="ECO:0008006" key="3">
    <source>
        <dbReference type="Google" id="ProtNLM"/>
    </source>
</evidence>
<protein>
    <recommendedName>
        <fullName evidence="3">SpoVT-AbrB domain-containing protein</fullName>
    </recommendedName>
</protein>
<sequence>MRVPIKVTEKGEHYFEIPDEYLKEMDWREGDEITWTANKDGSFSLTKSSETPS</sequence>
<gene>
    <name evidence="1" type="ORF">JCM19235_5186</name>
</gene>
<accession>A0A090SAQ0</accession>
<reference evidence="1 2" key="1">
    <citation type="submission" date="2014-09" db="EMBL/GenBank/DDBJ databases">
        <title>Vibrio maritimus JCM 19235. (C45) whole genome shotgun sequence.</title>
        <authorList>
            <person name="Sawabe T."/>
            <person name="Meirelles P."/>
            <person name="Nakanishi M."/>
            <person name="Sayaka M."/>
            <person name="Hattori M."/>
            <person name="Ohkuma M."/>
        </authorList>
    </citation>
    <scope>NUCLEOTIDE SEQUENCE [LARGE SCALE GENOMIC DNA]</scope>
    <source>
        <strain evidence="2">JCM19235</strain>
    </source>
</reference>
<dbReference type="Proteomes" id="UP000029228">
    <property type="component" value="Unassembled WGS sequence"/>
</dbReference>
<evidence type="ECO:0000313" key="2">
    <source>
        <dbReference type="Proteomes" id="UP000029228"/>
    </source>
</evidence>